<evidence type="ECO:0000256" key="1">
    <source>
        <dbReference type="SAM" id="Phobius"/>
    </source>
</evidence>
<sequence length="78" mass="8908">MTRIVLLTDENIVEGVIGMMFLAITSYILSRVISAPRSVILGMAFIISWYVRRIGSNLYLYGKKEYNISISPITYEIE</sequence>
<organism evidence="2">
    <name type="scientific">viral metagenome</name>
    <dbReference type="NCBI Taxonomy" id="1070528"/>
    <lineage>
        <taxon>unclassified sequences</taxon>
        <taxon>metagenomes</taxon>
        <taxon>organismal metagenomes</taxon>
    </lineage>
</organism>
<keyword evidence="1" id="KW-1133">Transmembrane helix</keyword>
<dbReference type="AlphaFoldDB" id="A0A6C0C4C4"/>
<feature type="transmembrane region" description="Helical" evidence="1">
    <location>
        <begin position="12"/>
        <end position="29"/>
    </location>
</feature>
<evidence type="ECO:0000313" key="2">
    <source>
        <dbReference type="EMBL" id="QHS99172.1"/>
    </source>
</evidence>
<keyword evidence="1" id="KW-0812">Transmembrane</keyword>
<dbReference type="EMBL" id="MN739335">
    <property type="protein sequence ID" value="QHS99172.1"/>
    <property type="molecule type" value="Genomic_DNA"/>
</dbReference>
<proteinExistence type="predicted"/>
<name>A0A6C0C4C4_9ZZZZ</name>
<accession>A0A6C0C4C4</accession>
<keyword evidence="1" id="KW-0472">Membrane</keyword>
<reference evidence="2" key="1">
    <citation type="journal article" date="2020" name="Nature">
        <title>Giant virus diversity and host interactions through global metagenomics.</title>
        <authorList>
            <person name="Schulz F."/>
            <person name="Roux S."/>
            <person name="Paez-Espino D."/>
            <person name="Jungbluth S."/>
            <person name="Walsh D.A."/>
            <person name="Denef V.J."/>
            <person name="McMahon K.D."/>
            <person name="Konstantinidis K.T."/>
            <person name="Eloe-Fadrosh E.A."/>
            <person name="Kyrpides N.C."/>
            <person name="Woyke T."/>
        </authorList>
    </citation>
    <scope>NUCLEOTIDE SEQUENCE</scope>
    <source>
        <strain evidence="2">GVMAG-M-3300020185-33</strain>
    </source>
</reference>
<feature type="transmembrane region" description="Helical" evidence="1">
    <location>
        <begin position="35"/>
        <end position="51"/>
    </location>
</feature>
<protein>
    <submittedName>
        <fullName evidence="2">Uncharacterized protein</fullName>
    </submittedName>
</protein>